<reference evidence="1" key="1">
    <citation type="submission" date="2018-02" db="EMBL/GenBank/DDBJ databases">
        <authorList>
            <person name="Cohen D.B."/>
            <person name="Kent A.D."/>
        </authorList>
    </citation>
    <scope>NUCLEOTIDE SEQUENCE</scope>
</reference>
<sequence>MPPANRELHVVAEVVIFLTHPGLRINSLLAENRAWVREIWFCEPRPRGVFGPSEDVFPIEIPARPGKILRIREFHVVHVRVLFLTCLGLRINLLFAGKLVLPIFPKYGPCTEASLGSQDMILRTEAVGMFLMPRGHFLIEIPSLTGGALDDPEVDAL</sequence>
<organism evidence="1">
    <name type="scientific">Fagus sylvatica</name>
    <name type="common">Beechnut</name>
    <dbReference type="NCBI Taxonomy" id="28930"/>
    <lineage>
        <taxon>Eukaryota</taxon>
        <taxon>Viridiplantae</taxon>
        <taxon>Streptophyta</taxon>
        <taxon>Embryophyta</taxon>
        <taxon>Tracheophyta</taxon>
        <taxon>Spermatophyta</taxon>
        <taxon>Magnoliopsida</taxon>
        <taxon>eudicotyledons</taxon>
        <taxon>Gunneridae</taxon>
        <taxon>Pentapetalae</taxon>
        <taxon>rosids</taxon>
        <taxon>fabids</taxon>
        <taxon>Fagales</taxon>
        <taxon>Fagaceae</taxon>
        <taxon>Fagus</taxon>
    </lineage>
</organism>
<protein>
    <submittedName>
        <fullName evidence="1">Uncharacterized protein</fullName>
    </submittedName>
</protein>
<accession>A0A2N9ECN6</accession>
<name>A0A2N9ECN6_FAGSY</name>
<evidence type="ECO:0000313" key="1">
    <source>
        <dbReference type="EMBL" id="SPC76736.1"/>
    </source>
</evidence>
<dbReference type="EMBL" id="OIVN01000232">
    <property type="protein sequence ID" value="SPC76736.1"/>
    <property type="molecule type" value="Genomic_DNA"/>
</dbReference>
<dbReference type="AlphaFoldDB" id="A0A2N9ECN6"/>
<gene>
    <name evidence="1" type="ORF">FSB_LOCUS4618</name>
</gene>
<proteinExistence type="predicted"/>